<sequence length="97" mass="11360">MKSYTIQKIDTNLYIKGFSGQLVYLSLYGILAALILFVILYIAVGTFVSVAVCVPAFFAWLYRLNRIQRDYGHRGWHKKRIARQLPVFITIKQRIYQ</sequence>
<name>A0A6C0RHW7_9BACT</name>
<dbReference type="AlphaFoldDB" id="A0A6C0RHW7"/>
<accession>A0A6C0RHW7</accession>
<dbReference type="EMBL" id="CP048409">
    <property type="protein sequence ID" value="QIA09133.1"/>
    <property type="molecule type" value="Genomic_DNA"/>
</dbReference>
<reference evidence="2 3" key="1">
    <citation type="submission" date="2020-02" db="EMBL/GenBank/DDBJ databases">
        <title>Genome sequencing for Draconibacterium sp. strain M1.</title>
        <authorList>
            <person name="Park S.-J."/>
        </authorList>
    </citation>
    <scope>NUCLEOTIDE SEQUENCE [LARGE SCALE GENOMIC DNA]</scope>
    <source>
        <strain evidence="2 3">M1</strain>
    </source>
</reference>
<keyword evidence="1" id="KW-1133">Transmembrane helix</keyword>
<dbReference type="InterPro" id="IPR025407">
    <property type="entry name" value="DUF4133"/>
</dbReference>
<feature type="transmembrane region" description="Helical" evidence="1">
    <location>
        <begin position="47"/>
        <end position="64"/>
    </location>
</feature>
<protein>
    <submittedName>
        <fullName evidence="2">DUF4133 domain-containing protein</fullName>
    </submittedName>
</protein>
<keyword evidence="3" id="KW-1185">Reference proteome</keyword>
<proteinExistence type="predicted"/>
<organism evidence="2 3">
    <name type="scientific">Draconibacterium halophilum</name>
    <dbReference type="NCBI Taxonomy" id="2706887"/>
    <lineage>
        <taxon>Bacteria</taxon>
        <taxon>Pseudomonadati</taxon>
        <taxon>Bacteroidota</taxon>
        <taxon>Bacteroidia</taxon>
        <taxon>Marinilabiliales</taxon>
        <taxon>Prolixibacteraceae</taxon>
        <taxon>Draconibacterium</taxon>
    </lineage>
</organism>
<dbReference type="Proteomes" id="UP000474630">
    <property type="component" value="Chromosome"/>
</dbReference>
<evidence type="ECO:0000313" key="2">
    <source>
        <dbReference type="EMBL" id="QIA09133.1"/>
    </source>
</evidence>
<evidence type="ECO:0000313" key="3">
    <source>
        <dbReference type="Proteomes" id="UP000474630"/>
    </source>
</evidence>
<keyword evidence="1" id="KW-0472">Membrane</keyword>
<dbReference type="RefSeq" id="WP_163348082.1">
    <property type="nucleotide sequence ID" value="NZ_CP048409.1"/>
</dbReference>
<gene>
    <name evidence="2" type="ORF">G0Q07_16030</name>
</gene>
<dbReference type="KEGG" id="drc:G0Q07_16030"/>
<keyword evidence="1" id="KW-0812">Transmembrane</keyword>
<evidence type="ECO:0000256" key="1">
    <source>
        <dbReference type="SAM" id="Phobius"/>
    </source>
</evidence>
<feature type="transmembrane region" description="Helical" evidence="1">
    <location>
        <begin position="21"/>
        <end position="41"/>
    </location>
</feature>
<dbReference type="Pfam" id="PF13571">
    <property type="entry name" value="DUF4133"/>
    <property type="match status" value="1"/>
</dbReference>